<proteinExistence type="predicted"/>
<dbReference type="InterPro" id="IPR003115">
    <property type="entry name" value="ParB_N"/>
</dbReference>
<dbReference type="Pfam" id="PF01555">
    <property type="entry name" value="N6_N4_Mtase"/>
    <property type="match status" value="1"/>
</dbReference>
<keyword evidence="2" id="KW-0808">Transferase</keyword>
<dbReference type="SMART" id="SM00470">
    <property type="entry name" value="ParB"/>
    <property type="match status" value="1"/>
</dbReference>
<name>A0ABW6CWW0_9BACT</name>
<dbReference type="SUPFAM" id="SSF53335">
    <property type="entry name" value="S-adenosyl-L-methionine-dependent methyltransferases"/>
    <property type="match status" value="1"/>
</dbReference>
<sequence length="507" mass="57543">MKNVINVEVIEVDNIKIHPLLEQFVKPKKKDHIEYTMNRLGQFTPLLGNLVGDTFYVTDGIVRLEVAKSLGLKTLQCLHINIPDEDVVKIRLTSNQRTKMSYSEMMHYGEHMLGLIGKSQGKKRDLMGFDFIDKDEHYGLIGKGRWELVCHLLDLSICASTLRKLMEIKWFEDENPGNKVGIMAGLENGLFTISKAHDLLEDKIKKESKIEERKRRDYEGKVNDVSFHLFNTSSFDLSNIPDGSMRMFIQSPPYFQLREYRNQPDYFIHGQEETLADYIKNEVKFYQGAKRKLLPNGVIVIIIGETYRDGYQGVCTKLETALAEDGWYIHDVNTFVKTNQKATPHVARFLNSKETIIVAGLKPANETLFNDVTRPSSIGEFKVIPGSSRTTGGKGYSMASPESSITNVFIESVFQKSEYADVEDEFYHQAPTSVNIYEKFILGYSNPGENVGDLFVGSGSGLESAILNGRNGFGWDVDHESIDFCNKRLTKRLEEREQAKIELSIAA</sequence>
<dbReference type="Proteomes" id="UP001598114">
    <property type="component" value="Unassembled WGS sequence"/>
</dbReference>
<keyword evidence="1 4" id="KW-0489">Methyltransferase</keyword>
<dbReference type="PRINTS" id="PR00508">
    <property type="entry name" value="S21N4MTFRASE"/>
</dbReference>
<dbReference type="InterPro" id="IPR036086">
    <property type="entry name" value="ParB/Sulfiredoxin_sf"/>
</dbReference>
<dbReference type="RefSeq" id="WP_223143237.1">
    <property type="nucleotide sequence ID" value="NZ_JBBKYA010000002.1"/>
</dbReference>
<reference evidence="4 5" key="1">
    <citation type="submission" date="2024-03" db="EMBL/GenBank/DDBJ databases">
        <title>Aquirufa genome sequencing.</title>
        <authorList>
            <person name="Pitt A."/>
            <person name="Hahn M.W."/>
        </authorList>
    </citation>
    <scope>NUCLEOTIDE SEQUENCE [LARGE SCALE GENOMIC DNA]</scope>
    <source>
        <strain evidence="4 5">PLAD-142S6K</strain>
    </source>
</reference>
<organism evidence="4 5">
    <name type="scientific">Aquirufa echingensis</name>
    <dbReference type="NCBI Taxonomy" id="3096516"/>
    <lineage>
        <taxon>Bacteria</taxon>
        <taxon>Pseudomonadati</taxon>
        <taxon>Bacteroidota</taxon>
        <taxon>Cytophagia</taxon>
        <taxon>Cytophagales</taxon>
        <taxon>Flectobacillaceae</taxon>
        <taxon>Aquirufa</taxon>
    </lineage>
</organism>
<protein>
    <submittedName>
        <fullName evidence="4">DNA methyltransferase</fullName>
    </submittedName>
</protein>
<dbReference type="Gene3D" id="3.40.50.150">
    <property type="entry name" value="Vaccinia Virus protein VP39"/>
    <property type="match status" value="1"/>
</dbReference>
<evidence type="ECO:0000259" key="3">
    <source>
        <dbReference type="SMART" id="SM00470"/>
    </source>
</evidence>
<evidence type="ECO:0000313" key="5">
    <source>
        <dbReference type="Proteomes" id="UP001598114"/>
    </source>
</evidence>
<dbReference type="EMBL" id="JBBKYA010000002">
    <property type="protein sequence ID" value="MFD3275422.1"/>
    <property type="molecule type" value="Genomic_DNA"/>
</dbReference>
<dbReference type="InterPro" id="IPR029063">
    <property type="entry name" value="SAM-dependent_MTases_sf"/>
</dbReference>
<dbReference type="InterPro" id="IPR001091">
    <property type="entry name" value="RM_Methyltransferase"/>
</dbReference>
<evidence type="ECO:0000313" key="4">
    <source>
        <dbReference type="EMBL" id="MFD3275422.1"/>
    </source>
</evidence>
<comment type="caution">
    <text evidence="4">The sequence shown here is derived from an EMBL/GenBank/DDBJ whole genome shotgun (WGS) entry which is preliminary data.</text>
</comment>
<dbReference type="InterPro" id="IPR002941">
    <property type="entry name" value="DNA_methylase_N4/N6"/>
</dbReference>
<dbReference type="SUPFAM" id="SSF110849">
    <property type="entry name" value="ParB/Sulfiredoxin"/>
    <property type="match status" value="1"/>
</dbReference>
<dbReference type="GO" id="GO:0008168">
    <property type="term" value="F:methyltransferase activity"/>
    <property type="evidence" value="ECO:0007669"/>
    <property type="project" value="UniProtKB-KW"/>
</dbReference>
<accession>A0ABW6CWW0</accession>
<dbReference type="GO" id="GO:0032259">
    <property type="term" value="P:methylation"/>
    <property type="evidence" value="ECO:0007669"/>
    <property type="project" value="UniProtKB-KW"/>
</dbReference>
<gene>
    <name evidence="4" type="ORF">SKC38_04180</name>
</gene>
<feature type="domain" description="ParB-like N-terminal" evidence="3">
    <location>
        <begin position="8"/>
        <end position="96"/>
    </location>
</feature>
<keyword evidence="5" id="KW-1185">Reference proteome</keyword>
<evidence type="ECO:0000256" key="1">
    <source>
        <dbReference type="ARBA" id="ARBA00022603"/>
    </source>
</evidence>
<dbReference type="Gene3D" id="3.90.1530.10">
    <property type="entry name" value="Conserved hypothetical protein from pyrococcus furiosus pfu- 392566-001, ParB domain"/>
    <property type="match status" value="1"/>
</dbReference>
<evidence type="ECO:0000256" key="2">
    <source>
        <dbReference type="ARBA" id="ARBA00022679"/>
    </source>
</evidence>